<evidence type="ECO:0000313" key="1">
    <source>
        <dbReference type="EMBL" id="OAQ40449.1"/>
    </source>
</evidence>
<accession>A0A179DIS2</accession>
<dbReference type="OrthoDB" id="799944at2"/>
<protein>
    <submittedName>
        <fullName evidence="1">Uncharacterized protein</fullName>
    </submittedName>
</protein>
<dbReference type="Proteomes" id="UP000078459">
    <property type="component" value="Unassembled WGS sequence"/>
</dbReference>
<dbReference type="RefSeq" id="WP_068821687.1">
    <property type="nucleotide sequence ID" value="NZ_LWHJ01000022.1"/>
</dbReference>
<dbReference type="AlphaFoldDB" id="A0A179DIS2"/>
<name>A0A179DIS2_9SPHI</name>
<proteinExistence type="predicted"/>
<reference evidence="1 2" key="1">
    <citation type="submission" date="2016-04" db="EMBL/GenBank/DDBJ databases">
        <authorList>
            <person name="Evans L.H."/>
            <person name="Alamgir A."/>
            <person name="Owens N."/>
            <person name="Weber N.D."/>
            <person name="Virtaneva K."/>
            <person name="Barbian K."/>
            <person name="Babar A."/>
            <person name="Rosenke K."/>
        </authorList>
    </citation>
    <scope>NUCLEOTIDE SEQUENCE [LARGE SCALE GENOMIC DNA]</scope>
    <source>
        <strain evidence="1 2">CCM 8644</strain>
    </source>
</reference>
<gene>
    <name evidence="1" type="ORF">A5893_05735</name>
</gene>
<reference evidence="1 2" key="2">
    <citation type="submission" date="2016-06" db="EMBL/GenBank/DDBJ databases">
        <title>Pedobacter psychrophilus sp. nov., isolated from Antarctic fragmentary rock.</title>
        <authorList>
            <person name="Svec P."/>
        </authorList>
    </citation>
    <scope>NUCLEOTIDE SEQUENCE [LARGE SCALE GENOMIC DNA]</scope>
    <source>
        <strain evidence="1 2">CCM 8644</strain>
    </source>
</reference>
<sequence>MSDKDLLVVISEMLRKQDQHSEILSNQTKILNHHSEILNMHTKNFEEMGSTLKSLLDISITQFEKQQIFNEQMLDKLDNLGKP</sequence>
<dbReference type="EMBL" id="LWHJ01000022">
    <property type="protein sequence ID" value="OAQ40449.1"/>
    <property type="molecule type" value="Genomic_DNA"/>
</dbReference>
<dbReference type="STRING" id="1826909.A5893_05735"/>
<comment type="caution">
    <text evidence="1">The sequence shown here is derived from an EMBL/GenBank/DDBJ whole genome shotgun (WGS) entry which is preliminary data.</text>
</comment>
<keyword evidence="2" id="KW-1185">Reference proteome</keyword>
<evidence type="ECO:0000313" key="2">
    <source>
        <dbReference type="Proteomes" id="UP000078459"/>
    </source>
</evidence>
<organism evidence="1 2">
    <name type="scientific">Pedobacter psychrophilus</name>
    <dbReference type="NCBI Taxonomy" id="1826909"/>
    <lineage>
        <taxon>Bacteria</taxon>
        <taxon>Pseudomonadati</taxon>
        <taxon>Bacteroidota</taxon>
        <taxon>Sphingobacteriia</taxon>
        <taxon>Sphingobacteriales</taxon>
        <taxon>Sphingobacteriaceae</taxon>
        <taxon>Pedobacter</taxon>
    </lineage>
</organism>